<evidence type="ECO:0000256" key="1">
    <source>
        <dbReference type="ARBA" id="ARBA00004141"/>
    </source>
</evidence>
<dbReference type="RefSeq" id="XP_060456615.1">
    <property type="nucleotide sequence ID" value="XM_060599975.1"/>
</dbReference>
<reference evidence="7" key="1">
    <citation type="journal article" date="2023" name="BMC Genomics">
        <title>Chromosome-level genome assemblies of Cutaneotrichosporon spp. (Trichosporonales, Basidiomycota) reveal imbalanced evolution between nucleotide sequences and chromosome synteny.</title>
        <authorList>
            <person name="Kobayashi Y."/>
            <person name="Kayamori A."/>
            <person name="Aoki K."/>
            <person name="Shiwa Y."/>
            <person name="Matsutani M."/>
            <person name="Fujita N."/>
            <person name="Sugita T."/>
            <person name="Iwasaki W."/>
            <person name="Tanaka N."/>
            <person name="Takashima M."/>
        </authorList>
    </citation>
    <scope>NUCLEOTIDE SEQUENCE</scope>
    <source>
        <strain evidence="7">HIS019</strain>
    </source>
</reference>
<dbReference type="InterPro" id="IPR052263">
    <property type="entry name" value="GPI_Anchor_Biosynth"/>
</dbReference>
<evidence type="ECO:0000259" key="6">
    <source>
        <dbReference type="Pfam" id="PF08510"/>
    </source>
</evidence>
<dbReference type="Proteomes" id="UP001233271">
    <property type="component" value="Chromosome 4"/>
</dbReference>
<dbReference type="InterPro" id="IPR013717">
    <property type="entry name" value="PIG-P"/>
</dbReference>
<gene>
    <name evidence="7" type="ORF">CcaverHIS019_0401700</name>
</gene>
<proteinExistence type="predicted"/>
<keyword evidence="3 5" id="KW-1133">Transmembrane helix</keyword>
<keyword evidence="4 5" id="KW-0472">Membrane</keyword>
<dbReference type="EMBL" id="AP028215">
    <property type="protein sequence ID" value="BEI91350.1"/>
    <property type="molecule type" value="Genomic_DNA"/>
</dbReference>
<keyword evidence="2 5" id="KW-0812">Transmembrane</keyword>
<dbReference type="Pfam" id="PF08510">
    <property type="entry name" value="PIG-P"/>
    <property type="match status" value="1"/>
</dbReference>
<keyword evidence="8" id="KW-1185">Reference proteome</keyword>
<evidence type="ECO:0000313" key="7">
    <source>
        <dbReference type="EMBL" id="BEI91350.1"/>
    </source>
</evidence>
<evidence type="ECO:0000256" key="2">
    <source>
        <dbReference type="ARBA" id="ARBA00022692"/>
    </source>
</evidence>
<evidence type="ECO:0000256" key="5">
    <source>
        <dbReference type="SAM" id="Phobius"/>
    </source>
</evidence>
<sequence>MPMSPLAPISPWPPEEPSAPYLDLPVAKEVYGLLAVLLTYLAFGAYLVWAFAPSHWLDAVGWTWYPSREWAIIVPCWLMMVVLLTYWSYTALTAFLIPAFQSPSIITDERSNMPREVPGAAPYYWKFAEADAVPEAVDLPIDLVNRVLYPPRSRTRPRS</sequence>
<evidence type="ECO:0000313" key="8">
    <source>
        <dbReference type="Proteomes" id="UP001233271"/>
    </source>
</evidence>
<dbReference type="GeneID" id="85495220"/>
<protein>
    <recommendedName>
        <fullName evidence="6">PIG-P domain-containing protein</fullName>
    </recommendedName>
</protein>
<feature type="transmembrane region" description="Helical" evidence="5">
    <location>
        <begin position="72"/>
        <end position="97"/>
    </location>
</feature>
<dbReference type="AlphaFoldDB" id="A0AA48QVH8"/>
<accession>A0AA48QVH8</accession>
<feature type="transmembrane region" description="Helical" evidence="5">
    <location>
        <begin position="30"/>
        <end position="52"/>
    </location>
</feature>
<dbReference type="PANTHER" id="PTHR46346:SF1">
    <property type="entry name" value="PHOSPHATIDYLINOSITOL N-ACETYLGLUCOSAMINYLTRANSFERASE SUBUNIT P"/>
    <property type="match status" value="1"/>
</dbReference>
<dbReference type="GO" id="GO:0016020">
    <property type="term" value="C:membrane"/>
    <property type="evidence" value="ECO:0007669"/>
    <property type="project" value="UniProtKB-SubCell"/>
</dbReference>
<evidence type="ECO:0000256" key="3">
    <source>
        <dbReference type="ARBA" id="ARBA00022989"/>
    </source>
</evidence>
<name>A0AA48QVH8_9TREE</name>
<evidence type="ECO:0000256" key="4">
    <source>
        <dbReference type="ARBA" id="ARBA00023136"/>
    </source>
</evidence>
<dbReference type="KEGG" id="ccac:CcaHIS019_0401700"/>
<organism evidence="7 8">
    <name type="scientific">Cutaneotrichosporon cavernicola</name>
    <dbReference type="NCBI Taxonomy" id="279322"/>
    <lineage>
        <taxon>Eukaryota</taxon>
        <taxon>Fungi</taxon>
        <taxon>Dikarya</taxon>
        <taxon>Basidiomycota</taxon>
        <taxon>Agaricomycotina</taxon>
        <taxon>Tremellomycetes</taxon>
        <taxon>Trichosporonales</taxon>
        <taxon>Trichosporonaceae</taxon>
        <taxon>Cutaneotrichosporon</taxon>
    </lineage>
</organism>
<dbReference type="PANTHER" id="PTHR46346">
    <property type="entry name" value="PHOSPHATIDYLINOSITOL N-ACETYLGLUCOSAMINYLTRANSFERASE SUBUNIT P"/>
    <property type="match status" value="1"/>
</dbReference>
<comment type="subcellular location">
    <subcellularLocation>
        <location evidence="1">Membrane</location>
        <topology evidence="1">Multi-pass membrane protein</topology>
    </subcellularLocation>
</comment>
<dbReference type="GO" id="GO:0005783">
    <property type="term" value="C:endoplasmic reticulum"/>
    <property type="evidence" value="ECO:0007669"/>
    <property type="project" value="TreeGrafter"/>
</dbReference>
<feature type="domain" description="PIG-P" evidence="6">
    <location>
        <begin position="28"/>
        <end position="149"/>
    </location>
</feature>
<dbReference type="GO" id="GO:0006506">
    <property type="term" value="P:GPI anchor biosynthetic process"/>
    <property type="evidence" value="ECO:0007669"/>
    <property type="project" value="TreeGrafter"/>
</dbReference>